<gene>
    <name evidence="4" type="ORF">D0Y65_017374</name>
</gene>
<dbReference type="PROSITE" id="PS50011">
    <property type="entry name" value="PROTEIN_KINASE_DOM"/>
    <property type="match status" value="1"/>
</dbReference>
<evidence type="ECO:0000259" key="3">
    <source>
        <dbReference type="PROSITE" id="PS50011"/>
    </source>
</evidence>
<reference evidence="4 5" key="1">
    <citation type="submission" date="2018-09" db="EMBL/GenBank/DDBJ databases">
        <title>A high-quality reference genome of wild soybean provides a powerful tool to mine soybean genomes.</title>
        <authorList>
            <person name="Xie M."/>
            <person name="Chung C.Y.L."/>
            <person name="Li M.-W."/>
            <person name="Wong F.-L."/>
            <person name="Chan T.-F."/>
            <person name="Lam H.-M."/>
        </authorList>
    </citation>
    <scope>NUCLEOTIDE SEQUENCE [LARGE SCALE GENOMIC DNA]</scope>
    <source>
        <strain evidence="5">cv. W05</strain>
        <tissue evidence="4">Hypocotyl of etiolated seedlings</tissue>
    </source>
</reference>
<keyword evidence="2" id="KW-0067">ATP-binding</keyword>
<accession>A0A445JUP7</accession>
<evidence type="ECO:0000313" key="5">
    <source>
        <dbReference type="Proteomes" id="UP000289340"/>
    </source>
</evidence>
<protein>
    <submittedName>
        <fullName evidence="4">LEAF RUST 10 DISEASE-RESISTANCE LOCUS RECEPTOR-LIKE PROTEIN KINASE-like 1.4</fullName>
    </submittedName>
</protein>
<dbReference type="GO" id="GO:0005524">
    <property type="term" value="F:ATP binding"/>
    <property type="evidence" value="ECO:0007669"/>
    <property type="project" value="UniProtKB-KW"/>
</dbReference>
<dbReference type="PANTHER" id="PTHR46008">
    <property type="entry name" value="LEAF RUST 10 DISEASE-RESISTANCE LOCUS RECEPTOR-LIKE PROTEIN KINASE-LIKE 1.4"/>
    <property type="match status" value="1"/>
</dbReference>
<keyword evidence="1" id="KW-0547">Nucleotide-binding</keyword>
<keyword evidence="5" id="KW-1185">Reference proteome</keyword>
<feature type="domain" description="Protein kinase" evidence="3">
    <location>
        <begin position="1"/>
        <end position="340"/>
    </location>
</feature>
<dbReference type="InterPro" id="IPR011009">
    <property type="entry name" value="Kinase-like_dom_sf"/>
</dbReference>
<keyword evidence="4" id="KW-0418">Kinase</keyword>
<dbReference type="SUPFAM" id="SSF56112">
    <property type="entry name" value="Protein kinase-like (PK-like)"/>
    <property type="match status" value="1"/>
</dbReference>
<keyword evidence="4" id="KW-0808">Transferase</keyword>
<evidence type="ECO:0000256" key="2">
    <source>
        <dbReference type="ARBA" id="ARBA00022840"/>
    </source>
</evidence>
<evidence type="ECO:0000313" key="4">
    <source>
        <dbReference type="EMBL" id="RZC02198.1"/>
    </source>
</evidence>
<dbReference type="Gene3D" id="1.10.510.10">
    <property type="entry name" value="Transferase(Phosphotransferase) domain 1"/>
    <property type="match status" value="1"/>
</dbReference>
<dbReference type="EMBL" id="QZWG01000007">
    <property type="protein sequence ID" value="RZC02198.1"/>
    <property type="molecule type" value="Genomic_DNA"/>
</dbReference>
<name>A0A445JUP7_GLYSO</name>
<proteinExistence type="predicted"/>
<keyword evidence="4" id="KW-0675">Receptor</keyword>
<dbReference type="InterPro" id="IPR001245">
    <property type="entry name" value="Ser-Thr/Tyr_kinase_cat_dom"/>
</dbReference>
<dbReference type="Proteomes" id="UP000289340">
    <property type="component" value="Chromosome 7"/>
</dbReference>
<dbReference type="GO" id="GO:0004672">
    <property type="term" value="F:protein kinase activity"/>
    <property type="evidence" value="ECO:0007669"/>
    <property type="project" value="InterPro"/>
</dbReference>
<evidence type="ECO:0000256" key="1">
    <source>
        <dbReference type="ARBA" id="ARBA00022741"/>
    </source>
</evidence>
<dbReference type="Pfam" id="PF07714">
    <property type="entry name" value="PK_Tyr_Ser-Thr"/>
    <property type="match status" value="1"/>
</dbReference>
<organism evidence="4 5">
    <name type="scientific">Glycine soja</name>
    <name type="common">Wild soybean</name>
    <dbReference type="NCBI Taxonomy" id="3848"/>
    <lineage>
        <taxon>Eukaryota</taxon>
        <taxon>Viridiplantae</taxon>
        <taxon>Streptophyta</taxon>
        <taxon>Embryophyta</taxon>
        <taxon>Tracheophyta</taxon>
        <taxon>Spermatophyta</taxon>
        <taxon>Magnoliopsida</taxon>
        <taxon>eudicotyledons</taxon>
        <taxon>Gunneridae</taxon>
        <taxon>Pentapetalae</taxon>
        <taxon>rosids</taxon>
        <taxon>fabids</taxon>
        <taxon>Fabales</taxon>
        <taxon>Fabaceae</taxon>
        <taxon>Papilionoideae</taxon>
        <taxon>50 kb inversion clade</taxon>
        <taxon>NPAAA clade</taxon>
        <taxon>indigoferoid/millettioid clade</taxon>
        <taxon>Phaseoleae</taxon>
        <taxon>Glycine</taxon>
        <taxon>Glycine subgen. Soja</taxon>
    </lineage>
</organism>
<sequence length="340" mass="38654">MKRRRKSIKEKCEKTIYTWITTSIGGRVFFQRGNLSSKNCWGQPCLSLDILFVQHQHPDDPATFGNYLMRFRRDLFVCCFTSTSSDTMQKAKHMSVYRCASHHEESLQLTECLSNGNLAAHLRSEMDENITLPWLKRLDMAIDIANPLDHLNNYGIIHRNVKSSNFLLDVNCCAKVGNLHLLQKLPDGVPVDATHVTSDRAGSSGYMDPEYLTKGQLSVKNDVYSFGVVLCELLSSKLAKDWVLNEVDNLVSILSRKIENQALVELLDPRLGFESNLKIKQVMTVTAKLALKRMKLMSTRIKNRTHSFWDTFDDVFQSLHVKLSTLNSAPNVILDGNWVS</sequence>
<comment type="caution">
    <text evidence="4">The sequence shown here is derived from an EMBL/GenBank/DDBJ whole genome shotgun (WGS) entry which is preliminary data.</text>
</comment>
<dbReference type="InterPro" id="IPR000719">
    <property type="entry name" value="Prot_kinase_dom"/>
</dbReference>
<dbReference type="AlphaFoldDB" id="A0A445JUP7"/>
<dbReference type="PANTHER" id="PTHR46008:SF6">
    <property type="entry name" value="TYROSINE KINASE FAMILY PROTEIN"/>
    <property type="match status" value="1"/>
</dbReference>